<feature type="region of interest" description="Disordered" evidence="1">
    <location>
        <begin position="203"/>
        <end position="549"/>
    </location>
</feature>
<feature type="compositionally biased region" description="Basic and acidic residues" evidence="1">
    <location>
        <begin position="283"/>
        <end position="293"/>
    </location>
</feature>
<sequence>MAPYRPNGQSRRSGARGYVDHDIFEGLPVRHWRRTTVQVGVPPKPESSSRLLQPELPLPKEANLLSPMSRALLQAARAGTINKTLPVEEEAVVKEGDDEEDEEERGFIAGRWSAVPRHLERPEREYLAKKRKGLELKAPNGGAGAGAGVMKKAKIRRTDTEGNAYVEEIVMTEGQKVEGEVIAEVPMADPVVSGRVVEGVGVVNSDGVVVSTETAQPTPPRRRPPPPRRKPRGPGRGRKKKVQFVPGAEGVEGTDARGIAPIAANGSLIENGQPPEGNALPRARIEGGFRNDDGDTEMIDDSNLRDGDEEEDDNDDGEEGDEGDDDDREEGELTPSPTPEDVTTSVSTDPLNHPKPSAALPQPTLPNFVHPLPPRPDVQVPAANPVQRSASSSPDLPLAQRSDPPAKNEEGGAPDFIPTGGDVAALIENRISTPAQEGMTQDELTPEDLVLVDLLQEDPPPTDPLPEDPLPEDPPQENPPKEDPPREDLLQVVQPQEDLPQENPPQKDPLHEGPPQEDQVLKDPAPLPQGEEPDETGKEAIPPVDVPALPADTAATVTATETIEASEEVHFPDGDIDLFGSLEKHLAEHSSILAAVENSPKVENLNDTVGKEETGE</sequence>
<accession>A0A9P8I787</accession>
<gene>
    <name evidence="2" type="ORF">FGG08_001938</name>
</gene>
<evidence type="ECO:0000256" key="1">
    <source>
        <dbReference type="SAM" id="MobiDB-lite"/>
    </source>
</evidence>
<evidence type="ECO:0000313" key="3">
    <source>
        <dbReference type="Proteomes" id="UP000698800"/>
    </source>
</evidence>
<dbReference type="OrthoDB" id="275715at2759"/>
<feature type="compositionally biased region" description="Acidic residues" evidence="1">
    <location>
        <begin position="307"/>
        <end position="332"/>
    </location>
</feature>
<keyword evidence="3" id="KW-1185">Reference proteome</keyword>
<dbReference type="AlphaFoldDB" id="A0A9P8I787"/>
<name>A0A9P8I787_9PEZI</name>
<proteinExistence type="predicted"/>
<feature type="compositionally biased region" description="Polar residues" evidence="1">
    <location>
        <begin position="341"/>
        <end position="350"/>
    </location>
</feature>
<organism evidence="2 3">
    <name type="scientific">Glutinoglossum americanum</name>
    <dbReference type="NCBI Taxonomy" id="1670608"/>
    <lineage>
        <taxon>Eukaryota</taxon>
        <taxon>Fungi</taxon>
        <taxon>Dikarya</taxon>
        <taxon>Ascomycota</taxon>
        <taxon>Pezizomycotina</taxon>
        <taxon>Geoglossomycetes</taxon>
        <taxon>Geoglossales</taxon>
        <taxon>Geoglossaceae</taxon>
        <taxon>Glutinoglossum</taxon>
    </lineage>
</organism>
<protein>
    <recommendedName>
        <fullName evidence="4">Lyr family protein</fullName>
    </recommendedName>
</protein>
<dbReference type="Proteomes" id="UP000698800">
    <property type="component" value="Unassembled WGS sequence"/>
</dbReference>
<feature type="compositionally biased region" description="Acidic residues" evidence="1">
    <location>
        <begin position="465"/>
        <end position="475"/>
    </location>
</feature>
<feature type="compositionally biased region" description="Basic and acidic residues" evidence="1">
    <location>
        <begin position="479"/>
        <end position="489"/>
    </location>
</feature>
<feature type="compositionally biased region" description="Basic residues" evidence="1">
    <location>
        <begin position="220"/>
        <end position="242"/>
    </location>
</feature>
<feature type="compositionally biased region" description="Polar residues" evidence="1">
    <location>
        <begin position="430"/>
        <end position="443"/>
    </location>
</feature>
<evidence type="ECO:0000313" key="2">
    <source>
        <dbReference type="EMBL" id="KAH0543756.1"/>
    </source>
</evidence>
<feature type="compositionally biased region" description="Low complexity" evidence="1">
    <location>
        <begin position="540"/>
        <end position="549"/>
    </location>
</feature>
<evidence type="ECO:0008006" key="4">
    <source>
        <dbReference type="Google" id="ProtNLM"/>
    </source>
</evidence>
<reference evidence="2" key="1">
    <citation type="submission" date="2021-03" db="EMBL/GenBank/DDBJ databases">
        <title>Comparative genomics and phylogenomic investigation of the class Geoglossomycetes provide insights into ecological specialization and systematics.</title>
        <authorList>
            <person name="Melie T."/>
            <person name="Pirro S."/>
            <person name="Miller A.N."/>
            <person name="Quandt A."/>
        </authorList>
    </citation>
    <scope>NUCLEOTIDE SEQUENCE</scope>
    <source>
        <strain evidence="2">GBOQ0MN5Z8</strain>
    </source>
</reference>
<comment type="caution">
    <text evidence="2">The sequence shown here is derived from an EMBL/GenBank/DDBJ whole genome shotgun (WGS) entry which is preliminary data.</text>
</comment>
<dbReference type="EMBL" id="JAGHQL010000027">
    <property type="protein sequence ID" value="KAH0543756.1"/>
    <property type="molecule type" value="Genomic_DNA"/>
</dbReference>